<reference evidence="1" key="1">
    <citation type="submission" date="2014-11" db="EMBL/GenBank/DDBJ databases">
        <authorList>
            <person name="Amaro Gonzalez C."/>
        </authorList>
    </citation>
    <scope>NUCLEOTIDE SEQUENCE</scope>
</reference>
<proteinExistence type="predicted"/>
<name>A0A0E9PUT2_ANGAN</name>
<accession>A0A0E9PUT2</accession>
<protein>
    <submittedName>
        <fullName evidence="1">Uncharacterized protein</fullName>
    </submittedName>
</protein>
<sequence>MLQVCATRFISMYHN</sequence>
<reference evidence="1" key="2">
    <citation type="journal article" date="2015" name="Fish Shellfish Immunol.">
        <title>Early steps in the European eel (Anguilla anguilla)-Vibrio vulnificus interaction in the gills: Role of the RtxA13 toxin.</title>
        <authorList>
            <person name="Callol A."/>
            <person name="Pajuelo D."/>
            <person name="Ebbesson L."/>
            <person name="Teles M."/>
            <person name="MacKenzie S."/>
            <person name="Amaro C."/>
        </authorList>
    </citation>
    <scope>NUCLEOTIDE SEQUENCE</scope>
</reference>
<dbReference type="EMBL" id="GBXM01100530">
    <property type="protein sequence ID" value="JAH08047.1"/>
    <property type="molecule type" value="Transcribed_RNA"/>
</dbReference>
<evidence type="ECO:0000313" key="1">
    <source>
        <dbReference type="EMBL" id="JAH08047.1"/>
    </source>
</evidence>
<organism evidence="1">
    <name type="scientific">Anguilla anguilla</name>
    <name type="common">European freshwater eel</name>
    <name type="synonym">Muraena anguilla</name>
    <dbReference type="NCBI Taxonomy" id="7936"/>
    <lineage>
        <taxon>Eukaryota</taxon>
        <taxon>Metazoa</taxon>
        <taxon>Chordata</taxon>
        <taxon>Craniata</taxon>
        <taxon>Vertebrata</taxon>
        <taxon>Euteleostomi</taxon>
        <taxon>Actinopterygii</taxon>
        <taxon>Neopterygii</taxon>
        <taxon>Teleostei</taxon>
        <taxon>Anguilliformes</taxon>
        <taxon>Anguillidae</taxon>
        <taxon>Anguilla</taxon>
    </lineage>
</organism>